<dbReference type="GO" id="GO:0030246">
    <property type="term" value="F:carbohydrate binding"/>
    <property type="evidence" value="ECO:0007669"/>
    <property type="project" value="UniProtKB-ARBA"/>
</dbReference>
<dbReference type="OrthoDB" id="9814427at2"/>
<evidence type="ECO:0000256" key="1">
    <source>
        <dbReference type="ARBA" id="ARBA00004196"/>
    </source>
</evidence>
<name>A0A0G2ZC56_9BACT</name>
<dbReference type="KEGG" id="kpf:IX53_07375"/>
<dbReference type="PANTHER" id="PTHR46847:SF1">
    <property type="entry name" value="D-ALLOSE-BINDING PERIPLASMIC PROTEIN-RELATED"/>
    <property type="match status" value="1"/>
</dbReference>
<protein>
    <submittedName>
        <fullName evidence="5">D-ribose transporter subunit RbsB</fullName>
    </submittedName>
</protein>
<evidence type="ECO:0000313" key="5">
    <source>
        <dbReference type="EMBL" id="AKI97666.1"/>
    </source>
</evidence>
<dbReference type="STRING" id="1330330.IX53_07375"/>
<evidence type="ECO:0000256" key="3">
    <source>
        <dbReference type="ARBA" id="ARBA00022729"/>
    </source>
</evidence>
<dbReference type="SUPFAM" id="SSF53822">
    <property type="entry name" value="Periplasmic binding protein-like I"/>
    <property type="match status" value="1"/>
</dbReference>
<dbReference type="CDD" id="cd06323">
    <property type="entry name" value="PBP1_ribose_binding"/>
    <property type="match status" value="1"/>
</dbReference>
<evidence type="ECO:0000313" key="6">
    <source>
        <dbReference type="Proteomes" id="UP000035159"/>
    </source>
</evidence>
<gene>
    <name evidence="5" type="ORF">IX53_07375</name>
</gene>
<dbReference type="Proteomes" id="UP000035159">
    <property type="component" value="Chromosome"/>
</dbReference>
<accession>A0A0G2ZC56</accession>
<evidence type="ECO:0000256" key="2">
    <source>
        <dbReference type="ARBA" id="ARBA00007639"/>
    </source>
</evidence>
<keyword evidence="3" id="KW-0732">Signal</keyword>
<evidence type="ECO:0000259" key="4">
    <source>
        <dbReference type="Pfam" id="PF13407"/>
    </source>
</evidence>
<dbReference type="EMBL" id="CP011232">
    <property type="protein sequence ID" value="AKI97666.1"/>
    <property type="molecule type" value="Genomic_DNA"/>
</dbReference>
<proteinExistence type="inferred from homology"/>
<dbReference type="Pfam" id="PF13407">
    <property type="entry name" value="Peripla_BP_4"/>
    <property type="match status" value="1"/>
</dbReference>
<comment type="subcellular location">
    <subcellularLocation>
        <location evidence="1">Cell envelope</location>
    </subcellularLocation>
</comment>
<dbReference type="GO" id="GO:0030313">
    <property type="term" value="C:cell envelope"/>
    <property type="evidence" value="ECO:0007669"/>
    <property type="project" value="UniProtKB-SubCell"/>
</dbReference>
<comment type="similarity">
    <text evidence="2">Belongs to the bacterial solute-binding protein 2 family.</text>
</comment>
<sequence length="292" mass="30951">MKKVLVLLSFLLLVSVFTLGATYRIGLSLSTLNNPFFVTLRDGALDMADKLGVEVIVADAQDNPAKQLSDIEDFIQQRLDLIVINPTDSDAIVTAVEEANDAGIPVITVDRASNGGKVVCHIASDNVAGGRMAGEFVAKLLGGKGKVVELEGIVGTSAARDRGKGFEAAIAKYPGIKLVAKQTANFNRAEGLVVMENILQANPDIDAVFAQNDEMALGAIEAIKAAGLLGKIYVVGFDAIDDAIEAVKKGEMAATIAQQPYKMGELAVLKAFEYLATETIYIPVDLKLVVNE</sequence>
<dbReference type="RefSeq" id="WP_047754801.1">
    <property type="nucleotide sequence ID" value="NZ_CAJUHA010000017.1"/>
</dbReference>
<feature type="domain" description="Periplasmic binding protein" evidence="4">
    <location>
        <begin position="25"/>
        <end position="276"/>
    </location>
</feature>
<dbReference type="PATRIC" id="fig|1330330.3.peg.1491"/>
<organism evidence="5 6">
    <name type="scientific">Kosmotoga pacifica</name>
    <dbReference type="NCBI Taxonomy" id="1330330"/>
    <lineage>
        <taxon>Bacteria</taxon>
        <taxon>Thermotogati</taxon>
        <taxon>Thermotogota</taxon>
        <taxon>Thermotogae</taxon>
        <taxon>Kosmotogales</taxon>
        <taxon>Kosmotogaceae</taxon>
        <taxon>Kosmotoga</taxon>
    </lineage>
</organism>
<dbReference type="InterPro" id="IPR028082">
    <property type="entry name" value="Peripla_BP_I"/>
</dbReference>
<reference evidence="5 6" key="1">
    <citation type="submission" date="2015-04" db="EMBL/GenBank/DDBJ databases">
        <title>Complete Genome Sequence of Kosmotoga pacifica SLHLJ1.</title>
        <authorList>
            <person name="Jiang L.J."/>
            <person name="Shao Z.Z."/>
            <person name="Jebbar M."/>
        </authorList>
    </citation>
    <scope>NUCLEOTIDE SEQUENCE [LARGE SCALE GENOMIC DNA]</scope>
    <source>
        <strain evidence="5 6">SLHLJ1</strain>
    </source>
</reference>
<dbReference type="NCBIfam" id="NF007936">
    <property type="entry name" value="PRK10653.1"/>
    <property type="match status" value="1"/>
</dbReference>
<keyword evidence="6" id="KW-1185">Reference proteome</keyword>
<dbReference type="PANTHER" id="PTHR46847">
    <property type="entry name" value="D-ALLOSE-BINDING PERIPLASMIC PROTEIN-RELATED"/>
    <property type="match status" value="1"/>
</dbReference>
<dbReference type="InterPro" id="IPR025997">
    <property type="entry name" value="SBP_2_dom"/>
</dbReference>
<dbReference type="Gene3D" id="3.40.50.2300">
    <property type="match status" value="2"/>
</dbReference>
<dbReference type="AlphaFoldDB" id="A0A0G2ZC56"/>